<dbReference type="AlphaFoldDB" id="A0A9Q8FPB3"/>
<keyword evidence="1" id="KW-0472">Membrane</keyword>
<reference evidence="2 3" key="1">
    <citation type="submission" date="2019-01" db="EMBL/GenBank/DDBJ databases">
        <title>Draft genome sequences of the type strains of six Macrococcus species.</title>
        <authorList>
            <person name="Mazhar S."/>
            <person name="Altermann E."/>
            <person name="Hill C."/>
            <person name="Mcauliffe O."/>
        </authorList>
    </citation>
    <scope>NUCLEOTIDE SEQUENCE [LARGE SCALE GENOMIC DNA]</scope>
    <source>
        <strain evidence="2 3">ATCC 51828</strain>
    </source>
</reference>
<name>A0A9Q8FPB3_9STAP</name>
<evidence type="ECO:0000313" key="2">
    <source>
        <dbReference type="EMBL" id="TDM04340.1"/>
    </source>
</evidence>
<dbReference type="EMBL" id="SCWD01000001">
    <property type="protein sequence ID" value="TDM04340.1"/>
    <property type="molecule type" value="Genomic_DNA"/>
</dbReference>
<organism evidence="2 3">
    <name type="scientific">Macrococcus carouselicus</name>
    <dbReference type="NCBI Taxonomy" id="69969"/>
    <lineage>
        <taxon>Bacteria</taxon>
        <taxon>Bacillati</taxon>
        <taxon>Bacillota</taxon>
        <taxon>Bacilli</taxon>
        <taxon>Bacillales</taxon>
        <taxon>Staphylococcaceae</taxon>
        <taxon>Macrococcus</taxon>
    </lineage>
</organism>
<keyword evidence="1" id="KW-0812">Transmembrane</keyword>
<evidence type="ECO:0000313" key="3">
    <source>
        <dbReference type="Proteomes" id="UP000295280"/>
    </source>
</evidence>
<gene>
    <name evidence="2" type="ORF">ERX40_03990</name>
</gene>
<evidence type="ECO:0000256" key="1">
    <source>
        <dbReference type="SAM" id="Phobius"/>
    </source>
</evidence>
<sequence>MQQTSQAFSYIEMLLIILIMLIMIHVMSYHSFDSTEADVTEANQELLAVITYYQTLSMQTNQSITLAFLPGSRHMLIYSQKLGIDTQYRIRNGYIYRGNSLSSAEITFKGDTINRGATVTYFINEKRFELIFQLLRGRIRIESR</sequence>
<feature type="transmembrane region" description="Helical" evidence="1">
    <location>
        <begin position="7"/>
        <end position="27"/>
    </location>
</feature>
<keyword evidence="3" id="KW-1185">Reference proteome</keyword>
<accession>A0A9Q8FPB3</accession>
<dbReference type="RefSeq" id="WP_133417199.1">
    <property type="nucleotide sequence ID" value="NZ_SCWD01000001.1"/>
</dbReference>
<keyword evidence="1" id="KW-1133">Transmembrane helix</keyword>
<comment type="caution">
    <text evidence="2">The sequence shown here is derived from an EMBL/GenBank/DDBJ whole genome shotgun (WGS) entry which is preliminary data.</text>
</comment>
<protein>
    <submittedName>
        <fullName evidence="2">Uncharacterized protein</fullName>
    </submittedName>
</protein>
<dbReference type="OrthoDB" id="2418628at2"/>
<proteinExistence type="predicted"/>
<dbReference type="Proteomes" id="UP000295280">
    <property type="component" value="Unassembled WGS sequence"/>
</dbReference>